<comment type="caution">
    <text evidence="2">The sequence shown here is derived from an EMBL/GenBank/DDBJ whole genome shotgun (WGS) entry which is preliminary data.</text>
</comment>
<feature type="signal peptide" evidence="1">
    <location>
        <begin position="1"/>
        <end position="22"/>
    </location>
</feature>
<dbReference type="InterPro" id="IPR023614">
    <property type="entry name" value="Porin_dom_sf"/>
</dbReference>
<dbReference type="Proteomes" id="UP000426772">
    <property type="component" value="Unassembled WGS sequence"/>
</dbReference>
<sequence length="442" mass="50577">MKEKVLFPLLTSLILMAFQAKADFSEASASFIRNSLWQEAELDLKLHNHWKYLKENEAQPVAVHNAWGQALALDFHSGYLWDRIGFDTTYTRAVRLGASDYFSTRGLLYDSGGNMKKEDAHGFSKFGQRYLKLKLGDRALALKAKAGWQELKNIGVLTSTDRLSRNSYAGYSGALNWRNTQLDVGVFHKTLRHDSAKTLNLQTQSGRKVDAIYTGALSYKDEQSALVYAFGEAKDYQRRHVIEAAYTLSPRWHFSSQIYGSQGLENYKNMPASKRSFDKHAWHYVGEAKWTQDAWTQRFAVAWTSAPKKNAVGYYVRPLTKNSRGRFSSLTSAGKDYTRDKELALVSLSQYQISRGIKSGIQLNYGQFHYRNNLVRTGEVALINRFSNWHPSFKDLTLSTLFGYGWSYKNSKETPRLNARGHFMRSDNLSAEIVIEYKFNIF</sequence>
<reference evidence="2 3" key="1">
    <citation type="submission" date="2018-10" db="EMBL/GenBank/DDBJ databases">
        <title>Draft genome sequence of Pantoea vagans isolated from corpses of the sugarcane aphid Melanaphis sacchari Zehntner.</title>
        <authorList>
            <person name="Toledo E."/>
            <person name="Pena G."/>
            <person name="Lozano L."/>
        </authorList>
    </citation>
    <scope>NUCLEOTIDE SEQUENCE [LARGE SCALE GENOMIC DNA]</scope>
    <source>
        <strain evidence="2 3">ET-90</strain>
    </source>
</reference>
<accession>A0ABY3LF64</accession>
<gene>
    <name evidence="2" type="ORF">D9O29_11600</name>
</gene>
<feature type="chain" id="PRO_5047075469" description="Outer membrane porin, OprD family" evidence="1">
    <location>
        <begin position="23"/>
        <end position="442"/>
    </location>
</feature>
<keyword evidence="3" id="KW-1185">Reference proteome</keyword>
<organism evidence="2 3">
    <name type="scientific">Pantoea vagans</name>
    <dbReference type="NCBI Taxonomy" id="470934"/>
    <lineage>
        <taxon>Bacteria</taxon>
        <taxon>Pseudomonadati</taxon>
        <taxon>Pseudomonadota</taxon>
        <taxon>Gammaproteobacteria</taxon>
        <taxon>Enterobacterales</taxon>
        <taxon>Erwiniaceae</taxon>
        <taxon>Pantoea</taxon>
    </lineage>
</organism>
<name>A0ABY3LF64_9GAMM</name>
<evidence type="ECO:0000313" key="2">
    <source>
        <dbReference type="EMBL" id="TXL78406.1"/>
    </source>
</evidence>
<keyword evidence="1" id="KW-0732">Signal</keyword>
<proteinExistence type="predicted"/>
<dbReference type="EMBL" id="RCNL01000004">
    <property type="protein sequence ID" value="TXL78406.1"/>
    <property type="molecule type" value="Genomic_DNA"/>
</dbReference>
<dbReference type="Gene3D" id="2.40.160.10">
    <property type="entry name" value="Porin"/>
    <property type="match status" value="1"/>
</dbReference>
<evidence type="ECO:0000256" key="1">
    <source>
        <dbReference type="SAM" id="SignalP"/>
    </source>
</evidence>
<protein>
    <recommendedName>
        <fullName evidence="4">Outer membrane porin, OprD family</fullName>
    </recommendedName>
</protein>
<evidence type="ECO:0000313" key="3">
    <source>
        <dbReference type="Proteomes" id="UP000426772"/>
    </source>
</evidence>
<evidence type="ECO:0008006" key="4">
    <source>
        <dbReference type="Google" id="ProtNLM"/>
    </source>
</evidence>